<evidence type="ECO:0000313" key="15">
    <source>
        <dbReference type="Proteomes" id="UP000242850"/>
    </source>
</evidence>
<dbReference type="Proteomes" id="UP000242850">
    <property type="component" value="Unassembled WGS sequence"/>
</dbReference>
<evidence type="ECO:0000256" key="3">
    <source>
        <dbReference type="ARBA" id="ARBA00021907"/>
    </source>
</evidence>
<dbReference type="EMBL" id="FNUK01000005">
    <property type="protein sequence ID" value="SEF60181.1"/>
    <property type="molecule type" value="Genomic_DNA"/>
</dbReference>
<dbReference type="PIRSF" id="PIRSF003097">
    <property type="entry name" value="FtsX"/>
    <property type="match status" value="1"/>
</dbReference>
<evidence type="ECO:0000256" key="8">
    <source>
        <dbReference type="ARBA" id="ARBA00023136"/>
    </source>
</evidence>
<keyword evidence="15" id="KW-1185">Reference proteome</keyword>
<evidence type="ECO:0000256" key="4">
    <source>
        <dbReference type="ARBA" id="ARBA00022475"/>
    </source>
</evidence>
<proteinExistence type="inferred from homology"/>
<dbReference type="InterPro" id="IPR058204">
    <property type="entry name" value="FtsX_firmicutes-type"/>
</dbReference>
<feature type="transmembrane region" description="Helical" evidence="11">
    <location>
        <begin position="281"/>
        <end position="297"/>
    </location>
</feature>
<evidence type="ECO:0000256" key="2">
    <source>
        <dbReference type="ARBA" id="ARBA00007379"/>
    </source>
</evidence>
<reference evidence="15" key="1">
    <citation type="submission" date="2016-10" db="EMBL/GenBank/DDBJ databases">
        <authorList>
            <person name="Varghese N."/>
            <person name="Submissions S."/>
        </authorList>
    </citation>
    <scope>NUCLEOTIDE SEQUENCE [LARGE SCALE GENOMIC DNA]</scope>
    <source>
        <strain evidence="15">DSM 5463</strain>
    </source>
</reference>
<evidence type="ECO:0000256" key="5">
    <source>
        <dbReference type="ARBA" id="ARBA00022618"/>
    </source>
</evidence>
<dbReference type="GO" id="GO:0051301">
    <property type="term" value="P:cell division"/>
    <property type="evidence" value="ECO:0007669"/>
    <property type="project" value="UniProtKB-KW"/>
</dbReference>
<keyword evidence="9 10" id="KW-0131">Cell cycle</keyword>
<dbReference type="PANTHER" id="PTHR47755:SF1">
    <property type="entry name" value="CELL DIVISION PROTEIN FTSX"/>
    <property type="match status" value="1"/>
</dbReference>
<sequence>MNKGAYMDMMIRRIKYFLKEGIKNIVRNRVMAIASISTVAASLFILGIFLVLALNVNKAAEGIGKTLEIKVFLKDDVTTLKKNEIERNIKNIKGVSQVIYISKEQALEDLKKRLGENKVIAEGFEMDNPLPQSFVVKVEKPEFISDVSKKISTFEGIEKIYDGKGIVEKLIRFTNIVRVVSYVLMGVLAVISSFLISNTIKLAVYARRREISIMKYLGATDWFIKWPFIIEGVLLGFLGSVFSILVLYYSYSYLVNHVSLNLVLFDLVSANILLSFIYKKFMLMGILIGGLGSYLAVKRYLVL</sequence>
<evidence type="ECO:0000256" key="6">
    <source>
        <dbReference type="ARBA" id="ARBA00022692"/>
    </source>
</evidence>
<dbReference type="Gene3D" id="3.30.70.3040">
    <property type="match status" value="1"/>
</dbReference>
<accession>A0A1H5TDM1</accession>
<evidence type="ECO:0000259" key="12">
    <source>
        <dbReference type="Pfam" id="PF02687"/>
    </source>
</evidence>
<dbReference type="PANTHER" id="PTHR47755">
    <property type="entry name" value="CELL DIVISION PROTEIN FTSX"/>
    <property type="match status" value="1"/>
</dbReference>
<evidence type="ECO:0000256" key="1">
    <source>
        <dbReference type="ARBA" id="ARBA00004651"/>
    </source>
</evidence>
<evidence type="ECO:0000256" key="11">
    <source>
        <dbReference type="SAM" id="Phobius"/>
    </source>
</evidence>
<gene>
    <name evidence="14" type="ORF">SAMN05660865_00593</name>
</gene>
<keyword evidence="4 10" id="KW-1003">Cell membrane</keyword>
<keyword evidence="6 11" id="KW-0812">Transmembrane</keyword>
<evidence type="ECO:0000256" key="7">
    <source>
        <dbReference type="ARBA" id="ARBA00022989"/>
    </source>
</evidence>
<dbReference type="InterPro" id="IPR004513">
    <property type="entry name" value="FtsX"/>
</dbReference>
<dbReference type="InterPro" id="IPR040690">
    <property type="entry name" value="FtsX_ECD"/>
</dbReference>
<dbReference type="Pfam" id="PF02687">
    <property type="entry name" value="FtsX"/>
    <property type="match status" value="1"/>
</dbReference>
<comment type="function">
    <text evidence="10">Part of the ABC transporter FtsEX involved in asymmetric cellular division facilitating the initiation of sporulation.</text>
</comment>
<comment type="subcellular location">
    <subcellularLocation>
        <location evidence="1">Cell membrane</location>
        <topology evidence="1">Multi-pass membrane protein</topology>
    </subcellularLocation>
</comment>
<feature type="domain" description="FtsX extracellular" evidence="13">
    <location>
        <begin position="67"/>
        <end position="160"/>
    </location>
</feature>
<keyword evidence="7 11" id="KW-1133">Transmembrane helix</keyword>
<evidence type="ECO:0000256" key="9">
    <source>
        <dbReference type="ARBA" id="ARBA00023306"/>
    </source>
</evidence>
<protein>
    <recommendedName>
        <fullName evidence="3 10">Cell division protein FtsX</fullName>
    </recommendedName>
</protein>
<organism evidence="14 15">
    <name type="scientific">Caloramator fervidus</name>
    <dbReference type="NCBI Taxonomy" id="29344"/>
    <lineage>
        <taxon>Bacteria</taxon>
        <taxon>Bacillati</taxon>
        <taxon>Bacillota</taxon>
        <taxon>Clostridia</taxon>
        <taxon>Eubacteriales</taxon>
        <taxon>Clostridiaceae</taxon>
        <taxon>Caloramator</taxon>
    </lineage>
</organism>
<feature type="transmembrane region" description="Helical" evidence="11">
    <location>
        <begin position="179"/>
        <end position="205"/>
    </location>
</feature>
<evidence type="ECO:0000313" key="14">
    <source>
        <dbReference type="EMBL" id="SEF60181.1"/>
    </source>
</evidence>
<dbReference type="NCBIfam" id="NF038347">
    <property type="entry name" value="FtsX_Gpos"/>
    <property type="match status" value="1"/>
</dbReference>
<evidence type="ECO:0000259" key="13">
    <source>
        <dbReference type="Pfam" id="PF18075"/>
    </source>
</evidence>
<evidence type="ECO:0000256" key="10">
    <source>
        <dbReference type="PIRNR" id="PIRNR003097"/>
    </source>
</evidence>
<keyword evidence="8 10" id="KW-0472">Membrane</keyword>
<dbReference type="AlphaFoldDB" id="A0A1H5TDM1"/>
<name>A0A1H5TDM1_9CLOT</name>
<dbReference type="GO" id="GO:0005886">
    <property type="term" value="C:plasma membrane"/>
    <property type="evidence" value="ECO:0007669"/>
    <property type="project" value="UniProtKB-SubCell"/>
</dbReference>
<keyword evidence="5 10" id="KW-0132">Cell division</keyword>
<dbReference type="InterPro" id="IPR003838">
    <property type="entry name" value="ABC3_permease_C"/>
</dbReference>
<feature type="domain" description="ABC3 transporter permease C-terminal" evidence="12">
    <location>
        <begin position="183"/>
        <end position="300"/>
    </location>
</feature>
<comment type="similarity">
    <text evidence="2 10">Belongs to the ABC-4 integral membrane protein family. FtsX subfamily.</text>
</comment>
<feature type="transmembrane region" description="Helical" evidence="11">
    <location>
        <begin position="226"/>
        <end position="248"/>
    </location>
</feature>
<dbReference type="Pfam" id="PF18075">
    <property type="entry name" value="FtsX_ECD"/>
    <property type="match status" value="1"/>
</dbReference>